<keyword evidence="1 4" id="KW-0378">Hydrolase</keyword>
<accession>A0ABW6J0Q4</accession>
<evidence type="ECO:0000313" key="4">
    <source>
        <dbReference type="EMBL" id="MFE5983501.1"/>
    </source>
</evidence>
<dbReference type="RefSeq" id="WP_386249228.1">
    <property type="nucleotide sequence ID" value="NZ_JBHTRV010000024.1"/>
</dbReference>
<proteinExistence type="predicted"/>
<evidence type="ECO:0000259" key="3">
    <source>
        <dbReference type="Pfam" id="PF20434"/>
    </source>
</evidence>
<evidence type="ECO:0000256" key="2">
    <source>
        <dbReference type="SAM" id="MobiDB-lite"/>
    </source>
</evidence>
<dbReference type="SUPFAM" id="SSF53474">
    <property type="entry name" value="alpha/beta-Hydrolases"/>
    <property type="match status" value="1"/>
</dbReference>
<dbReference type="GO" id="GO:0016787">
    <property type="term" value="F:hydrolase activity"/>
    <property type="evidence" value="ECO:0007669"/>
    <property type="project" value="UniProtKB-KW"/>
</dbReference>
<dbReference type="Gene3D" id="3.40.50.1820">
    <property type="entry name" value="alpha/beta hydrolase"/>
    <property type="match status" value="1"/>
</dbReference>
<feature type="region of interest" description="Disordered" evidence="2">
    <location>
        <begin position="135"/>
        <end position="161"/>
    </location>
</feature>
<sequence length="230" mass="24997">MAGSTTAATTSSRSTADCRLPTADCRLPTADCRLLPHADWRSGVGDVKAAVGWVRDNAARFRVDPARITLFDESTGGHLALMAAYTEGDPMFPPTTPHRDTSVRTVLNFYGTTDFDDVTVNPTAPGLIRQATQEYTSGTKTQHPDRRHASSPVHHVRPGLPPTLTVHGEDGRLIPVSQMHLLGKALADAGVQHRSVELPWSSHLFDLTRGDLATQISAGVLEQFQQRYAH</sequence>
<keyword evidence="5" id="KW-1185">Reference proteome</keyword>
<protein>
    <submittedName>
        <fullName evidence="4">Alpha/beta hydrolase fold domain-containing protein</fullName>
    </submittedName>
</protein>
<gene>
    <name evidence="4" type="ORF">ACFQ63_27835</name>
</gene>
<comment type="caution">
    <text evidence="4">The sequence shown here is derived from an EMBL/GenBank/DDBJ whole genome shotgun (WGS) entry which is preliminary data.</text>
</comment>
<name>A0ABW6J0Q4_STRWE</name>
<dbReference type="Pfam" id="PF20434">
    <property type="entry name" value="BD-FAE"/>
    <property type="match status" value="1"/>
</dbReference>
<reference evidence="4 5" key="1">
    <citation type="submission" date="2024-09" db="EMBL/GenBank/DDBJ databases">
        <title>The Natural Products Discovery Center: Release of the First 8490 Sequenced Strains for Exploring Actinobacteria Biosynthetic Diversity.</title>
        <authorList>
            <person name="Kalkreuter E."/>
            <person name="Kautsar S.A."/>
            <person name="Yang D."/>
            <person name="Bader C.D."/>
            <person name="Teijaro C.N."/>
            <person name="Fluegel L."/>
            <person name="Davis C.M."/>
            <person name="Simpson J.R."/>
            <person name="Lauterbach L."/>
            <person name="Steele A.D."/>
            <person name="Gui C."/>
            <person name="Meng S."/>
            <person name="Li G."/>
            <person name="Viehrig K."/>
            <person name="Ye F."/>
            <person name="Su P."/>
            <person name="Kiefer A.F."/>
            <person name="Nichols A."/>
            <person name="Cepeda A.J."/>
            <person name="Yan W."/>
            <person name="Fan B."/>
            <person name="Jiang Y."/>
            <person name="Adhikari A."/>
            <person name="Zheng C.-J."/>
            <person name="Schuster L."/>
            <person name="Cowan T.M."/>
            <person name="Smanski M.J."/>
            <person name="Chevrette M.G."/>
            <person name="De Carvalho L.P.S."/>
            <person name="Shen B."/>
        </authorList>
    </citation>
    <scope>NUCLEOTIDE SEQUENCE [LARGE SCALE GENOMIC DNA]</scope>
    <source>
        <strain evidence="4 5">NPDC056472</strain>
    </source>
</reference>
<dbReference type="InterPro" id="IPR029058">
    <property type="entry name" value="AB_hydrolase_fold"/>
</dbReference>
<dbReference type="EMBL" id="JBHTRV010000024">
    <property type="protein sequence ID" value="MFE5983501.1"/>
    <property type="molecule type" value="Genomic_DNA"/>
</dbReference>
<feature type="domain" description="BD-FAE-like" evidence="3">
    <location>
        <begin position="30"/>
        <end position="186"/>
    </location>
</feature>
<dbReference type="InterPro" id="IPR050300">
    <property type="entry name" value="GDXG_lipolytic_enzyme"/>
</dbReference>
<dbReference type="PANTHER" id="PTHR48081">
    <property type="entry name" value="AB HYDROLASE SUPERFAMILY PROTEIN C4A8.06C"/>
    <property type="match status" value="1"/>
</dbReference>
<dbReference type="Proteomes" id="UP001600424">
    <property type="component" value="Unassembled WGS sequence"/>
</dbReference>
<organism evidence="4 5">
    <name type="scientific">Streptomyces wedmorensis</name>
    <dbReference type="NCBI Taxonomy" id="43759"/>
    <lineage>
        <taxon>Bacteria</taxon>
        <taxon>Bacillati</taxon>
        <taxon>Actinomycetota</taxon>
        <taxon>Actinomycetes</taxon>
        <taxon>Kitasatosporales</taxon>
        <taxon>Streptomycetaceae</taxon>
        <taxon>Streptomyces</taxon>
    </lineage>
</organism>
<evidence type="ECO:0000256" key="1">
    <source>
        <dbReference type="ARBA" id="ARBA00022801"/>
    </source>
</evidence>
<evidence type="ECO:0000313" key="5">
    <source>
        <dbReference type="Proteomes" id="UP001600424"/>
    </source>
</evidence>
<dbReference type="InterPro" id="IPR049492">
    <property type="entry name" value="BD-FAE-like_dom"/>
</dbReference>